<keyword evidence="2" id="KW-0858">Xylan degradation</keyword>
<evidence type="ECO:0000256" key="2">
    <source>
        <dbReference type="ARBA" id="ARBA00022651"/>
    </source>
</evidence>
<keyword evidence="5 7" id="KW-0326">Glycosidase</keyword>
<feature type="site" description="Important for catalytic activity, responsible for pKa modulation of the active site Glu and correct orientation of both the proton donor and substrate" evidence="6">
    <location>
        <position position="144"/>
    </location>
</feature>
<keyword evidence="3 7" id="KW-0378">Hydrolase</keyword>
<dbReference type="EMBL" id="RZUH01000002">
    <property type="protein sequence ID" value="KAA8829061.1"/>
    <property type="molecule type" value="Genomic_DNA"/>
</dbReference>
<accession>A0A5M9ZN58</accession>
<dbReference type="GO" id="GO:0045493">
    <property type="term" value="P:xylan catabolic process"/>
    <property type="evidence" value="ECO:0007669"/>
    <property type="project" value="UniProtKB-KW"/>
</dbReference>
<evidence type="ECO:0000256" key="6">
    <source>
        <dbReference type="PIRSR" id="PIRSR606710-2"/>
    </source>
</evidence>
<dbReference type="AlphaFoldDB" id="A0A5M9ZN58"/>
<dbReference type="Pfam" id="PF04616">
    <property type="entry name" value="Glyco_hydro_43"/>
    <property type="match status" value="1"/>
</dbReference>
<dbReference type="InterPro" id="IPR006710">
    <property type="entry name" value="Glyco_hydro_43"/>
</dbReference>
<name>A0A5M9ZN58_9BIFI</name>
<dbReference type="GO" id="GO:0004553">
    <property type="term" value="F:hydrolase activity, hydrolyzing O-glycosyl compounds"/>
    <property type="evidence" value="ECO:0007669"/>
    <property type="project" value="InterPro"/>
</dbReference>
<dbReference type="Gene3D" id="2.115.10.20">
    <property type="entry name" value="Glycosyl hydrolase domain, family 43"/>
    <property type="match status" value="1"/>
</dbReference>
<sequence length="576" mass="63240">MRHQAVNPYLPAGEYVPDAEPYMFGDRVYIYGSHDRFGAPMFCVNDYVCWSAPVDDLSDWRYEGVIYRRNQDPRNRLGLRLLFAPDVAVGADGRYYLYYAFDFMGMMGVAVADTPVGPFEFHGHVHHPDGTLWGRRAGDSFPFDPGVLVDDDGSVYLYSGFHTPVPSIATGCRRLGFDGGYVLGLESDMMTIRTPERLLFPKSGPGSFTGHEFFEASSIRKWDGKYYFVYSSRLNHELCYAVSDRPTESFRHGGTLVSIGDVGLPGHPDETHAANYTGNTHGGMLRIGDTFYTFYHRQTNRSSYARQACAEKLDASFDPTAGEWRFAQSEVTSCGLNGGPLRGYGRYEARIACNLWSRTGAGRYDDDRPARRLAAHPYFTQDGHDGKAEAGPMPACQYIANMRDGAVAGFKYFSPVVDEASDVGETSDTGTVLHDGGLRVTCVTVRAHRGFARADGRFMVSTDPDGAHCIAEILLHPTNDGWQVFRSVVMSPSIERSETAEDMGQSDRGAMDGVMTMAASDVVDTADASDTSDTADAATAAAPKAADLKHRAVPLYFRYVGTGSIDFLDFTLSAGD</sequence>
<evidence type="ECO:0000256" key="7">
    <source>
        <dbReference type="RuleBase" id="RU361187"/>
    </source>
</evidence>
<evidence type="ECO:0000256" key="5">
    <source>
        <dbReference type="ARBA" id="ARBA00023295"/>
    </source>
</evidence>
<evidence type="ECO:0000256" key="3">
    <source>
        <dbReference type="ARBA" id="ARBA00022801"/>
    </source>
</evidence>
<gene>
    <name evidence="8" type="ORF">EMO91_03460</name>
</gene>
<dbReference type="SUPFAM" id="SSF75005">
    <property type="entry name" value="Arabinanase/levansucrase/invertase"/>
    <property type="match status" value="1"/>
</dbReference>
<dbReference type="Proteomes" id="UP000410049">
    <property type="component" value="Unassembled WGS sequence"/>
</dbReference>
<protein>
    <submittedName>
        <fullName evidence="8">Alpha-N-arabinofuranosidase</fullName>
    </submittedName>
</protein>
<reference evidence="8 9" key="1">
    <citation type="journal article" date="2019" name="Syst. Appl. Microbiol.">
        <title>Characterization of Bifidobacterium species in feaces of the Egyptian fruit bat: Description of B. vespertilionis sp. nov. and B. rousetti sp. nov.</title>
        <authorList>
            <person name="Modesto M."/>
            <person name="Satti M."/>
            <person name="Watanabe K."/>
            <person name="Puglisi E."/>
            <person name="Morelli L."/>
            <person name="Huang C.-H."/>
            <person name="Liou J.-S."/>
            <person name="Miyashita M."/>
            <person name="Tamura T."/>
            <person name="Saito S."/>
            <person name="Mori K."/>
            <person name="Huang L."/>
            <person name="Sciavilla P."/>
            <person name="Sandri C."/>
            <person name="Spiezio C."/>
            <person name="Vitali F."/>
            <person name="Cavalieri D."/>
            <person name="Perpetuini G."/>
            <person name="Tofalo R."/>
            <person name="Bonetti A."/>
            <person name="Arita M."/>
            <person name="Mattarelli P."/>
        </authorList>
    </citation>
    <scope>NUCLEOTIDE SEQUENCE [LARGE SCALE GENOMIC DNA]</scope>
    <source>
        <strain evidence="8 9">RST17</strain>
    </source>
</reference>
<comment type="similarity">
    <text evidence="1 7">Belongs to the glycosyl hydrolase 43 family.</text>
</comment>
<dbReference type="InterPro" id="IPR052176">
    <property type="entry name" value="Glycosyl_Hydrlase_43_Enz"/>
</dbReference>
<dbReference type="CDD" id="cd18620">
    <property type="entry name" value="GH43_XylA-like"/>
    <property type="match status" value="1"/>
</dbReference>
<dbReference type="PANTHER" id="PTHR43772">
    <property type="entry name" value="ENDO-1,4-BETA-XYLANASE"/>
    <property type="match status" value="1"/>
</dbReference>
<evidence type="ECO:0000313" key="9">
    <source>
        <dbReference type="Proteomes" id="UP000410049"/>
    </source>
</evidence>
<dbReference type="RefSeq" id="WP_150378834.1">
    <property type="nucleotide sequence ID" value="NZ_RZUH01000002.1"/>
</dbReference>
<keyword evidence="4" id="KW-0119">Carbohydrate metabolism</keyword>
<dbReference type="InterPro" id="IPR023296">
    <property type="entry name" value="Glyco_hydro_beta-prop_sf"/>
</dbReference>
<evidence type="ECO:0000313" key="8">
    <source>
        <dbReference type="EMBL" id="KAA8829061.1"/>
    </source>
</evidence>
<organism evidence="8 9">
    <name type="scientific">Bifidobacterium myosotis</name>
    <dbReference type="NCBI Taxonomy" id="1630166"/>
    <lineage>
        <taxon>Bacteria</taxon>
        <taxon>Bacillati</taxon>
        <taxon>Actinomycetota</taxon>
        <taxon>Actinomycetes</taxon>
        <taxon>Bifidobacteriales</taxon>
        <taxon>Bifidobacteriaceae</taxon>
        <taxon>Bifidobacterium</taxon>
    </lineage>
</organism>
<keyword evidence="2" id="KW-0624">Polysaccharide degradation</keyword>
<dbReference type="PANTHER" id="PTHR43772:SF2">
    <property type="entry name" value="PUTATIVE (AFU_ORTHOLOGUE AFUA_2G04480)-RELATED"/>
    <property type="match status" value="1"/>
</dbReference>
<proteinExistence type="inferred from homology"/>
<comment type="caution">
    <text evidence="8">The sequence shown here is derived from an EMBL/GenBank/DDBJ whole genome shotgun (WGS) entry which is preliminary data.</text>
</comment>
<evidence type="ECO:0000256" key="4">
    <source>
        <dbReference type="ARBA" id="ARBA00023277"/>
    </source>
</evidence>
<evidence type="ECO:0000256" key="1">
    <source>
        <dbReference type="ARBA" id="ARBA00009865"/>
    </source>
</evidence>